<dbReference type="Pfam" id="PF08418">
    <property type="entry name" value="Pol_alpha_B_N"/>
    <property type="match status" value="1"/>
</dbReference>
<dbReference type="Pfam" id="PF04042">
    <property type="entry name" value="DNA_pol_E_B"/>
    <property type="match status" value="2"/>
</dbReference>
<protein>
    <recommendedName>
        <fullName evidence="3">DNA polymerase alpha subunit B</fullName>
    </recommendedName>
</protein>
<evidence type="ECO:0000313" key="10">
    <source>
        <dbReference type="EMBL" id="MBN3314012.1"/>
    </source>
</evidence>
<feature type="domain" description="DNA polymerase alpha/delta/epsilon subunit B" evidence="7">
    <location>
        <begin position="496"/>
        <end position="627"/>
    </location>
</feature>
<dbReference type="Pfam" id="PF22062">
    <property type="entry name" value="OB_DPOA2"/>
    <property type="match status" value="1"/>
</dbReference>
<dbReference type="InterPro" id="IPR007185">
    <property type="entry name" value="DNA_pol_a/d/e_bsu"/>
</dbReference>
<gene>
    <name evidence="10" type="primary">Pola2</name>
    <name evidence="10" type="ORF">GTO95_0004690</name>
</gene>
<evidence type="ECO:0000256" key="5">
    <source>
        <dbReference type="ARBA" id="ARBA00023242"/>
    </source>
</evidence>
<evidence type="ECO:0000256" key="4">
    <source>
        <dbReference type="ARBA" id="ARBA00022705"/>
    </source>
</evidence>
<dbReference type="PANTHER" id="PTHR23061">
    <property type="entry name" value="DNA POLYMERASE 2 ALPHA 70 KDA SUBUNIT"/>
    <property type="match status" value="1"/>
</dbReference>
<dbReference type="InterPro" id="IPR016722">
    <property type="entry name" value="DNA_pol_alpha_bsu"/>
</dbReference>
<feature type="compositionally biased region" description="Low complexity" evidence="6">
    <location>
        <begin position="148"/>
        <end position="166"/>
    </location>
</feature>
<feature type="region of interest" description="Disordered" evidence="6">
    <location>
        <begin position="126"/>
        <end position="166"/>
    </location>
</feature>
<dbReference type="InterPro" id="IPR013627">
    <property type="entry name" value="Pol_alpha_B_N"/>
</dbReference>
<dbReference type="AlphaFoldDB" id="A0A8J7NIT7"/>
<dbReference type="Gene3D" id="3.60.21.60">
    <property type="match status" value="3"/>
</dbReference>
<keyword evidence="4" id="KW-0235">DNA replication</keyword>
<dbReference type="EMBL" id="JAAWVO010013848">
    <property type="protein sequence ID" value="MBN3314012.1"/>
    <property type="molecule type" value="Genomic_DNA"/>
</dbReference>
<evidence type="ECO:0000259" key="8">
    <source>
        <dbReference type="Pfam" id="PF08418"/>
    </source>
</evidence>
<comment type="subcellular location">
    <subcellularLocation>
        <location evidence="1">Nucleus</location>
    </subcellularLocation>
</comment>
<feature type="domain" description="DNA polymerase alpha subunit B N-terminal" evidence="8">
    <location>
        <begin position="15"/>
        <end position="83"/>
    </location>
</feature>
<dbReference type="PIRSF" id="PIRSF018300">
    <property type="entry name" value="DNA_pol_alph_2"/>
    <property type="match status" value="1"/>
</dbReference>
<evidence type="ECO:0000259" key="9">
    <source>
        <dbReference type="Pfam" id="PF22062"/>
    </source>
</evidence>
<dbReference type="GO" id="GO:0006270">
    <property type="term" value="P:DNA replication initiation"/>
    <property type="evidence" value="ECO:0007669"/>
    <property type="project" value="TreeGrafter"/>
</dbReference>
<keyword evidence="5" id="KW-0539">Nucleus</keyword>
<dbReference type="Gene3D" id="1.10.8.530">
    <property type="entry name" value="DNA polymerase alpha-primase, subunit B, N-terminal domain"/>
    <property type="match status" value="1"/>
</dbReference>
<evidence type="ECO:0000256" key="6">
    <source>
        <dbReference type="SAM" id="MobiDB-lite"/>
    </source>
</evidence>
<dbReference type="GO" id="GO:0003677">
    <property type="term" value="F:DNA binding"/>
    <property type="evidence" value="ECO:0007669"/>
    <property type="project" value="InterPro"/>
</dbReference>
<feature type="non-terminal residue" evidence="10">
    <location>
        <position position="677"/>
    </location>
</feature>
<feature type="domain" description="DNA polymerase alpha subunit B OB" evidence="9">
    <location>
        <begin position="230"/>
        <end position="335"/>
    </location>
</feature>
<comment type="similarity">
    <text evidence="2">Belongs to the DNA polymerase alpha subunit B family.</text>
</comment>
<name>A0A8J7NIT7_ATRSP</name>
<evidence type="ECO:0000256" key="3">
    <source>
        <dbReference type="ARBA" id="ARBA00018596"/>
    </source>
</evidence>
<feature type="non-terminal residue" evidence="10">
    <location>
        <position position="1"/>
    </location>
</feature>
<dbReference type="InterPro" id="IPR043034">
    <property type="entry name" value="DNA_pol_alpha_B_N_sf"/>
</dbReference>
<feature type="domain" description="DNA polymerase alpha/delta/epsilon subunit B" evidence="7">
    <location>
        <begin position="360"/>
        <end position="432"/>
    </location>
</feature>
<reference evidence="10" key="1">
    <citation type="journal article" date="2021" name="Cell">
        <title>Tracing the genetic footprints of vertebrate landing in non-teleost ray-finned fishes.</title>
        <authorList>
            <person name="Bi X."/>
            <person name="Wang K."/>
            <person name="Yang L."/>
            <person name="Pan H."/>
            <person name="Jiang H."/>
            <person name="Wei Q."/>
            <person name="Fang M."/>
            <person name="Yu H."/>
            <person name="Zhu C."/>
            <person name="Cai Y."/>
            <person name="He Y."/>
            <person name="Gan X."/>
            <person name="Zeng H."/>
            <person name="Yu D."/>
            <person name="Zhu Y."/>
            <person name="Jiang H."/>
            <person name="Qiu Q."/>
            <person name="Yang H."/>
            <person name="Zhang Y.E."/>
            <person name="Wang W."/>
            <person name="Zhu M."/>
            <person name="He S."/>
            <person name="Zhang G."/>
        </authorList>
    </citation>
    <scope>NUCLEOTIDE SEQUENCE</scope>
    <source>
        <strain evidence="10">Allg_001</strain>
    </source>
</reference>
<sequence>MAMAMAMAMAAVTAESINTELKTFDLDCGEGSAVLDRLLEQCIHHRLQADTIVLEWVAFSTTKSGLTLSLENLDVFEHEVLNKRTSKSRPSLAKKDLRLDKPRDLHSLQEMIQAEEEDESLMDYYSTPAKGSQKRPLSTPENPRSKRSLPALPSPRALLSPASFSPSVASSQKYGARAGRGDVVASLGAVEGASWSGRGGPRVAVRPLVGAEGSLSHPYKFMFQKLRDIRDVLLDKIEELGEELRAHFNIEEFSSVCLPAQDTVTVLGQVGCDSNGKLNAQSVVLEGDQEHSSGGRVPLELSELREYSLFPGQVVVLEGINTTGTRLVVSKMYQGLPLPFHSPEEPAEEDLPKESGPRMVLVACGPYTPSDSLNYEPLLDLIDTIKRDRPDVCVLLGPFLDSKHEQVEKCQLTGTFEEAFRSCLRSIVEGTRSQEGRRLRGVTVLPLGRRHYMTGDRTPLGLSELTHCIGQVSYWLPSVHEPPCSSNQVTCEVDVNTHLVIVPSLRDVHHHFVYPQPPFSVPDLSKEDRERVTFVSDPCTLLIDGVTFGLTSTDILFHMGAEEISSASGSDRLIRILRHILTQRSYYPLYPPAVDVNLDYEHFQCHGQMPVTPDVLIVPSDLRYFVKDVIGCVCVNPGRLTKGQVGGTYGRLLVQRGPPLAGGGRRSPCLSGQVVKI</sequence>
<proteinExistence type="inferred from homology"/>
<dbReference type="FunFam" id="3.60.21.60:FF:000003">
    <property type="entry name" value="DNA polymerase alpha subunit B"/>
    <property type="match status" value="1"/>
</dbReference>
<comment type="caution">
    <text evidence="10">The sequence shown here is derived from an EMBL/GenBank/DDBJ whole genome shotgun (WGS) entry which is preliminary data.</text>
</comment>
<evidence type="ECO:0000313" key="11">
    <source>
        <dbReference type="Proteomes" id="UP000736164"/>
    </source>
</evidence>
<evidence type="ECO:0000256" key="1">
    <source>
        <dbReference type="ARBA" id="ARBA00004123"/>
    </source>
</evidence>
<dbReference type="Proteomes" id="UP000736164">
    <property type="component" value="Unassembled WGS sequence"/>
</dbReference>
<evidence type="ECO:0000259" key="7">
    <source>
        <dbReference type="Pfam" id="PF04042"/>
    </source>
</evidence>
<keyword evidence="11" id="KW-1185">Reference proteome</keyword>
<dbReference type="InterPro" id="IPR054300">
    <property type="entry name" value="OB_DPOA2"/>
</dbReference>
<dbReference type="PANTHER" id="PTHR23061:SF12">
    <property type="entry name" value="DNA POLYMERASE ALPHA SUBUNIT B"/>
    <property type="match status" value="1"/>
</dbReference>
<accession>A0A8J7NIT7</accession>
<dbReference type="GO" id="GO:0005658">
    <property type="term" value="C:alpha DNA polymerase:primase complex"/>
    <property type="evidence" value="ECO:0007669"/>
    <property type="project" value="TreeGrafter"/>
</dbReference>
<organism evidence="10 11">
    <name type="scientific">Atractosteus spatula</name>
    <name type="common">Alligator gar</name>
    <name type="synonym">Lepisosteus spatula</name>
    <dbReference type="NCBI Taxonomy" id="7917"/>
    <lineage>
        <taxon>Eukaryota</taxon>
        <taxon>Metazoa</taxon>
        <taxon>Chordata</taxon>
        <taxon>Craniata</taxon>
        <taxon>Vertebrata</taxon>
        <taxon>Euteleostomi</taxon>
        <taxon>Actinopterygii</taxon>
        <taxon>Neopterygii</taxon>
        <taxon>Holostei</taxon>
        <taxon>Semionotiformes</taxon>
        <taxon>Lepisosteidae</taxon>
        <taxon>Atractosteus</taxon>
    </lineage>
</organism>
<evidence type="ECO:0000256" key="2">
    <source>
        <dbReference type="ARBA" id="ARBA00007299"/>
    </source>
</evidence>